<keyword evidence="2" id="KW-1185">Reference proteome</keyword>
<dbReference type="Proteomes" id="UP001177120">
    <property type="component" value="Unassembled WGS sequence"/>
</dbReference>
<proteinExistence type="predicted"/>
<reference evidence="1" key="1">
    <citation type="journal article" date="2024" name="Int. J. Syst. Evol. Microbiol.">
        <title>Polycladomyces zharkentensis sp. nov., a novel thermophilic cellulose- and starch-degrading member of the Bacillota from a geothermal aquifer in Kazakhstan.</title>
        <authorList>
            <person name="Mashzhan A."/>
            <person name="Kistaubayeva A."/>
            <person name="Javier-Lopez R."/>
            <person name="Bissenova U."/>
            <person name="Bissenbay A."/>
            <person name="Birkeland N.K."/>
        </authorList>
    </citation>
    <scope>NUCLEOTIDE SEQUENCE</scope>
    <source>
        <strain evidence="1">ZKZ2T</strain>
    </source>
</reference>
<evidence type="ECO:0000313" key="2">
    <source>
        <dbReference type="Proteomes" id="UP001177120"/>
    </source>
</evidence>
<comment type="caution">
    <text evidence="1">The sequence shown here is derived from an EMBL/GenBank/DDBJ whole genome shotgun (WGS) entry which is preliminary data.</text>
</comment>
<gene>
    <name evidence="1" type="ORF">JQC72_06200</name>
</gene>
<name>A0ABS2WI08_9BACL</name>
<organism evidence="1 2">
    <name type="scientific">Polycladomyces zharkentensis</name>
    <dbReference type="NCBI Taxonomy" id="2807616"/>
    <lineage>
        <taxon>Bacteria</taxon>
        <taxon>Bacillati</taxon>
        <taxon>Bacillota</taxon>
        <taxon>Bacilli</taxon>
        <taxon>Bacillales</taxon>
        <taxon>Thermoactinomycetaceae</taxon>
        <taxon>Polycladomyces</taxon>
    </lineage>
</organism>
<dbReference type="RefSeq" id="WP_205493816.1">
    <property type="nucleotide sequence ID" value="NZ_JAFHAP010000006.1"/>
</dbReference>
<sequence>MNSWKTIFMHVIGASEKRRTGNREWVNRLLMRRCLVPKGHIAFPARSTCALQDADDNRSDPVSAECGQSTLRFEEIARDFILRFPGLRSAGAW</sequence>
<accession>A0ABS2WI08</accession>
<protein>
    <submittedName>
        <fullName evidence="1">Uncharacterized protein</fullName>
    </submittedName>
</protein>
<dbReference type="EMBL" id="JAFHAP010000006">
    <property type="protein sequence ID" value="MBN2909113.1"/>
    <property type="molecule type" value="Genomic_DNA"/>
</dbReference>
<evidence type="ECO:0000313" key="1">
    <source>
        <dbReference type="EMBL" id="MBN2909113.1"/>
    </source>
</evidence>